<sequence>MPRCYNGFMLMQDMTTEPFSLDSTLRLLILLARLELSVPQQQYAMALCSRIDDWAEVTRQAKQQFVLPLVYRHLRHLSPPSLSSQDAALMRSQCLQILQHNLHVIAEQQRLVRELLDPLEIPYLFFKGPSLAARYYDDPAIRFCRDIDLLVPCDKAVDLLEAALQRNYQAHNPKQLASDRGSLDFAVRTQPVITLISPKGVEIELHKQLDKEGKLYRTDALLEARKPLPFGDTVLWTMPTSELFVYICLHHTRHYWSHLHWLVDLDAIQRHSDFDLDDAYACAEKHGLTTSVAASMELYHALAQPEPALTHGLGENGRSLLNACLATLQGGHEAELALRHTRPTPDFAFSWQSTASYWLAYRLRSPFVPLMPTYTDYQFVPLPPRWQWLYYVIRPWRVLIKLFTPSEPRP</sequence>
<protein>
    <submittedName>
        <fullName evidence="1">Uncharacterized nucleotidyltransferase</fullName>
    </submittedName>
</protein>
<dbReference type="Pfam" id="PF14907">
    <property type="entry name" value="NTP_transf_5"/>
    <property type="match status" value="1"/>
</dbReference>
<dbReference type="AlphaFoldDB" id="A0A1I7FA73"/>
<gene>
    <name evidence="1" type="ORF">SAMN04487955_101340</name>
</gene>
<dbReference type="EMBL" id="FPBP01000001">
    <property type="protein sequence ID" value="SFU33064.1"/>
    <property type="molecule type" value="Genomic_DNA"/>
</dbReference>
<keyword evidence="2" id="KW-1185">Reference proteome</keyword>
<proteinExistence type="predicted"/>
<name>A0A1I7FA73_9GAMM</name>
<dbReference type="GO" id="GO:0016740">
    <property type="term" value="F:transferase activity"/>
    <property type="evidence" value="ECO:0007669"/>
    <property type="project" value="UniProtKB-KW"/>
</dbReference>
<dbReference type="InterPro" id="IPR039498">
    <property type="entry name" value="NTP_transf_5"/>
</dbReference>
<reference evidence="2" key="1">
    <citation type="submission" date="2016-10" db="EMBL/GenBank/DDBJ databases">
        <authorList>
            <person name="Varghese N."/>
            <person name="Submissions S."/>
        </authorList>
    </citation>
    <scope>NUCLEOTIDE SEQUENCE [LARGE SCALE GENOMIC DNA]</scope>
    <source>
        <strain evidence="2">CGMCC 1.6981</strain>
    </source>
</reference>
<evidence type="ECO:0000313" key="1">
    <source>
        <dbReference type="EMBL" id="SFU33064.1"/>
    </source>
</evidence>
<dbReference type="Proteomes" id="UP000198693">
    <property type="component" value="Unassembled WGS sequence"/>
</dbReference>
<organism evidence="1 2">
    <name type="scientific">Halomonas korlensis</name>
    <dbReference type="NCBI Taxonomy" id="463301"/>
    <lineage>
        <taxon>Bacteria</taxon>
        <taxon>Pseudomonadati</taxon>
        <taxon>Pseudomonadota</taxon>
        <taxon>Gammaproteobacteria</taxon>
        <taxon>Oceanospirillales</taxon>
        <taxon>Halomonadaceae</taxon>
        <taxon>Halomonas</taxon>
    </lineage>
</organism>
<dbReference type="STRING" id="463301.SAMN04487955_101340"/>
<accession>A0A1I7FA73</accession>
<dbReference type="OrthoDB" id="9773927at2"/>
<keyword evidence="1" id="KW-0808">Transferase</keyword>
<evidence type="ECO:0000313" key="2">
    <source>
        <dbReference type="Proteomes" id="UP000198693"/>
    </source>
</evidence>